<dbReference type="Gene3D" id="3.40.30.10">
    <property type="entry name" value="Glutaredoxin"/>
    <property type="match status" value="1"/>
</dbReference>
<dbReference type="SUPFAM" id="SSF52833">
    <property type="entry name" value="Thioredoxin-like"/>
    <property type="match status" value="1"/>
</dbReference>
<reference evidence="2 3" key="1">
    <citation type="submission" date="2019-03" db="EMBL/GenBank/DDBJ databases">
        <title>Genomic Encyclopedia of Type Strains, Phase IV (KMG-IV): sequencing the most valuable type-strain genomes for metagenomic binning, comparative biology and taxonomic classification.</title>
        <authorList>
            <person name="Goeker M."/>
        </authorList>
    </citation>
    <scope>NUCLEOTIDE SEQUENCE [LARGE SCALE GENOMIC DNA]</scope>
    <source>
        <strain evidence="2 3">DSM 15264</strain>
    </source>
</reference>
<dbReference type="GO" id="GO:0016491">
    <property type="term" value="F:oxidoreductase activity"/>
    <property type="evidence" value="ECO:0007669"/>
    <property type="project" value="InterPro"/>
</dbReference>
<proteinExistence type="predicted"/>
<protein>
    <submittedName>
        <fullName evidence="2">Peroxiredoxin</fullName>
    </submittedName>
</protein>
<dbReference type="Pfam" id="PF00578">
    <property type="entry name" value="AhpC-TSA"/>
    <property type="match status" value="1"/>
</dbReference>
<feature type="domain" description="Thioredoxin" evidence="1">
    <location>
        <begin position="3"/>
        <end position="156"/>
    </location>
</feature>
<dbReference type="InterPro" id="IPR013766">
    <property type="entry name" value="Thioredoxin_domain"/>
</dbReference>
<comment type="caution">
    <text evidence="2">The sequence shown here is derived from an EMBL/GenBank/DDBJ whole genome shotgun (WGS) entry which is preliminary data.</text>
</comment>
<dbReference type="InterPro" id="IPR000866">
    <property type="entry name" value="AhpC/TSA"/>
</dbReference>
<evidence type="ECO:0000313" key="3">
    <source>
        <dbReference type="Proteomes" id="UP000294772"/>
    </source>
</evidence>
<dbReference type="Proteomes" id="UP000294772">
    <property type="component" value="Unassembled WGS sequence"/>
</dbReference>
<dbReference type="AlphaFoldDB" id="A0AA46HUY4"/>
<gene>
    <name evidence="2" type="ORF">EV676_109159</name>
</gene>
<dbReference type="CDD" id="cd02966">
    <property type="entry name" value="TlpA_like_family"/>
    <property type="match status" value="1"/>
</dbReference>
<name>A0AA46HUY4_9BURK</name>
<evidence type="ECO:0000313" key="2">
    <source>
        <dbReference type="EMBL" id="TCP05072.1"/>
    </source>
</evidence>
<dbReference type="PANTHER" id="PTHR42852:SF13">
    <property type="entry name" value="PROTEIN DIPZ"/>
    <property type="match status" value="1"/>
</dbReference>
<dbReference type="EMBL" id="SLXF01000009">
    <property type="protein sequence ID" value="TCP05072.1"/>
    <property type="molecule type" value="Genomic_DNA"/>
</dbReference>
<dbReference type="GO" id="GO:0016209">
    <property type="term" value="F:antioxidant activity"/>
    <property type="evidence" value="ECO:0007669"/>
    <property type="project" value="InterPro"/>
</dbReference>
<dbReference type="PANTHER" id="PTHR42852">
    <property type="entry name" value="THIOL:DISULFIDE INTERCHANGE PROTEIN DSBE"/>
    <property type="match status" value="1"/>
</dbReference>
<organism evidence="2 3">
    <name type="scientific">Caldimonas thermodepolymerans</name>
    <dbReference type="NCBI Taxonomy" id="215580"/>
    <lineage>
        <taxon>Bacteria</taxon>
        <taxon>Pseudomonadati</taxon>
        <taxon>Pseudomonadota</taxon>
        <taxon>Betaproteobacteria</taxon>
        <taxon>Burkholderiales</taxon>
        <taxon>Sphaerotilaceae</taxon>
        <taxon>Caldimonas</taxon>
    </lineage>
</organism>
<accession>A0AA46HUY4</accession>
<dbReference type="InterPro" id="IPR036249">
    <property type="entry name" value="Thioredoxin-like_sf"/>
</dbReference>
<dbReference type="RefSeq" id="WP_132766008.1">
    <property type="nucleotide sequence ID" value="NZ_CP110416.1"/>
</dbReference>
<dbReference type="PROSITE" id="PS51352">
    <property type="entry name" value="THIOREDOXIN_2"/>
    <property type="match status" value="1"/>
</dbReference>
<evidence type="ECO:0000259" key="1">
    <source>
        <dbReference type="PROSITE" id="PS51352"/>
    </source>
</evidence>
<sequence>MNEHIAPALPDWQVSRWFNTEGPLRLADLRGRVVLIHAFQMLCPGCVAHGLPQAARVHQRFGGEGVAVVGLHCVFEHHEAMGPQALQAFIHEYRLRFPIGVDGPSPDGPVPRTMAQWRLQGTPSTLLLDRQGRLRLHHFGALDELHLGVAIGRLLAQPPADRSDVNASTADVAACADGACTIGR</sequence>
<dbReference type="InterPro" id="IPR050553">
    <property type="entry name" value="Thioredoxin_ResA/DsbE_sf"/>
</dbReference>